<dbReference type="InterPro" id="IPR028098">
    <property type="entry name" value="Glyco_trans_4-like_N"/>
</dbReference>
<dbReference type="AlphaFoldDB" id="A0A1F5K6F8"/>
<feature type="domain" description="Glycosyl transferase family 1" evidence="2">
    <location>
        <begin position="183"/>
        <end position="346"/>
    </location>
</feature>
<organism evidence="4 5">
    <name type="scientific">Candidatus Daviesbacteria bacterium RIFCSPHIGHO2_12_FULL_43_11</name>
    <dbReference type="NCBI Taxonomy" id="1797780"/>
    <lineage>
        <taxon>Bacteria</taxon>
        <taxon>Candidatus Daviesiibacteriota</taxon>
    </lineage>
</organism>
<evidence type="ECO:0000259" key="2">
    <source>
        <dbReference type="Pfam" id="PF00534"/>
    </source>
</evidence>
<keyword evidence="1" id="KW-1133">Transmembrane helix</keyword>
<name>A0A1F5K6F8_9BACT</name>
<dbReference type="CDD" id="cd03801">
    <property type="entry name" value="GT4_PimA-like"/>
    <property type="match status" value="1"/>
</dbReference>
<dbReference type="Pfam" id="PF00534">
    <property type="entry name" value="Glycos_transf_1"/>
    <property type="match status" value="1"/>
</dbReference>
<keyword evidence="1" id="KW-0812">Transmembrane</keyword>
<comment type="caution">
    <text evidence="4">The sequence shown here is derived from an EMBL/GenBank/DDBJ whole genome shotgun (WGS) entry which is preliminary data.</text>
</comment>
<evidence type="ECO:0008006" key="6">
    <source>
        <dbReference type="Google" id="ProtNLM"/>
    </source>
</evidence>
<dbReference type="Gene3D" id="3.40.50.2000">
    <property type="entry name" value="Glycogen Phosphorylase B"/>
    <property type="match status" value="2"/>
</dbReference>
<proteinExistence type="predicted"/>
<gene>
    <name evidence="4" type="ORF">A3E45_01035</name>
</gene>
<accession>A0A1F5K6F8</accession>
<dbReference type="SUPFAM" id="SSF53756">
    <property type="entry name" value="UDP-Glycosyltransferase/glycogen phosphorylase"/>
    <property type="match status" value="1"/>
</dbReference>
<evidence type="ECO:0000313" key="4">
    <source>
        <dbReference type="EMBL" id="OGE36489.1"/>
    </source>
</evidence>
<evidence type="ECO:0000259" key="3">
    <source>
        <dbReference type="Pfam" id="PF13439"/>
    </source>
</evidence>
<dbReference type="PANTHER" id="PTHR12526">
    <property type="entry name" value="GLYCOSYLTRANSFERASE"/>
    <property type="match status" value="1"/>
</dbReference>
<keyword evidence="1" id="KW-0472">Membrane</keyword>
<dbReference type="EMBL" id="MFDH01000011">
    <property type="protein sequence ID" value="OGE36489.1"/>
    <property type="molecule type" value="Genomic_DNA"/>
</dbReference>
<dbReference type="Pfam" id="PF13439">
    <property type="entry name" value="Glyco_transf_4"/>
    <property type="match status" value="1"/>
</dbReference>
<reference evidence="4 5" key="1">
    <citation type="journal article" date="2016" name="Nat. Commun.">
        <title>Thousands of microbial genomes shed light on interconnected biogeochemical processes in an aquifer system.</title>
        <authorList>
            <person name="Anantharaman K."/>
            <person name="Brown C.T."/>
            <person name="Hug L.A."/>
            <person name="Sharon I."/>
            <person name="Castelle C.J."/>
            <person name="Probst A.J."/>
            <person name="Thomas B.C."/>
            <person name="Singh A."/>
            <person name="Wilkins M.J."/>
            <person name="Karaoz U."/>
            <person name="Brodie E.L."/>
            <person name="Williams K.H."/>
            <person name="Hubbard S.S."/>
            <person name="Banfield J.F."/>
        </authorList>
    </citation>
    <scope>NUCLEOTIDE SEQUENCE [LARGE SCALE GENOMIC DNA]</scope>
</reference>
<evidence type="ECO:0000256" key="1">
    <source>
        <dbReference type="SAM" id="Phobius"/>
    </source>
</evidence>
<evidence type="ECO:0000313" key="5">
    <source>
        <dbReference type="Proteomes" id="UP000176405"/>
    </source>
</evidence>
<dbReference type="InterPro" id="IPR001296">
    <property type="entry name" value="Glyco_trans_1"/>
</dbReference>
<feature type="domain" description="Glycosyltransferase subfamily 4-like N-terminal" evidence="3">
    <location>
        <begin position="17"/>
        <end position="181"/>
    </location>
</feature>
<protein>
    <recommendedName>
        <fullName evidence="6">Glycosyl transferase family 1 domain-containing protein</fullName>
    </recommendedName>
</protein>
<dbReference type="Proteomes" id="UP000176405">
    <property type="component" value="Unassembled WGS sequence"/>
</dbReference>
<feature type="transmembrane region" description="Helical" evidence="1">
    <location>
        <begin position="126"/>
        <end position="145"/>
    </location>
</feature>
<sequence>MRILVFSWRDPKHPLAGGAEQVMHEHMKGWIKAGHKVTLFSSKMGGLPEEEEMDGVHIVRHGYQYLGVQITGFFFYLKNKDNFDFIVDQFHGLPFFTPLYVQKPKLAVIQEAAKDVWFMNPLFWPLNWVVGVIGYLGEPFIFLIYKGTKFMTGSASAKEEVEKLGIPGNKITVIPHGVVLEKPKIISAKEKIFTLVFLGVLSKDKGIENALACFLKLKDYKFQFWVVGKPETKEYGEKIKNLVKRLDLKEKIKFFGFVSQKEKFELLSRSHLLINPSAREGWGLVNIEANSMGVPVVAYKSAGLVDSVNDGKSGVFCDKNSPEDLAESVLELSKDWEKYEKLSKGAFLWSREFSWDKSSDLSRKLINEILG</sequence>
<dbReference type="STRING" id="1797780.A3E45_01035"/>
<dbReference type="GO" id="GO:0016757">
    <property type="term" value="F:glycosyltransferase activity"/>
    <property type="evidence" value="ECO:0007669"/>
    <property type="project" value="InterPro"/>
</dbReference>
<dbReference type="PANTHER" id="PTHR12526:SF618">
    <property type="entry name" value="GLYCOSYLTRANSFERASE, FAMILY 4"/>
    <property type="match status" value="1"/>
</dbReference>